<reference evidence="3" key="1">
    <citation type="submission" date="2021-10" db="EMBL/GenBank/DDBJ databases">
        <title>Melipona bicolor Genome sequencing and assembly.</title>
        <authorList>
            <person name="Araujo N.S."/>
            <person name="Arias M.C."/>
        </authorList>
    </citation>
    <scope>NUCLEOTIDE SEQUENCE</scope>
    <source>
        <strain evidence="3">USP_2M_L1-L4_2017</strain>
        <tissue evidence="3">Whole body</tissue>
    </source>
</reference>
<sequence>MHVRVSKRRGILLQPTNFPPTRRELHSCIAARNESFEIERSNTNVFPRFFFFFFFFFFLGRNERMADVRGEMSRGRGDRIVAYHRKKLTASGRRSRTGSSHGEPTERRHSSFFTTNSGNTTFVSRNFPFCNND</sequence>
<evidence type="ECO:0000256" key="2">
    <source>
        <dbReference type="SAM" id="Phobius"/>
    </source>
</evidence>
<dbReference type="EMBL" id="JAHYIQ010000002">
    <property type="protein sequence ID" value="KAK1134709.1"/>
    <property type="molecule type" value="Genomic_DNA"/>
</dbReference>
<accession>A0AA40GBI5</accession>
<evidence type="ECO:0000313" key="4">
    <source>
        <dbReference type="Proteomes" id="UP001177670"/>
    </source>
</evidence>
<gene>
    <name evidence="3" type="ORF">K0M31_007489</name>
</gene>
<evidence type="ECO:0000313" key="3">
    <source>
        <dbReference type="EMBL" id="KAK1134709.1"/>
    </source>
</evidence>
<protein>
    <submittedName>
        <fullName evidence="3">Uncharacterized protein</fullName>
    </submittedName>
</protein>
<keyword evidence="2" id="KW-1133">Transmembrane helix</keyword>
<comment type="caution">
    <text evidence="3">The sequence shown here is derived from an EMBL/GenBank/DDBJ whole genome shotgun (WGS) entry which is preliminary data.</text>
</comment>
<name>A0AA40GBI5_9HYME</name>
<proteinExistence type="predicted"/>
<feature type="transmembrane region" description="Helical" evidence="2">
    <location>
        <begin position="45"/>
        <end position="62"/>
    </location>
</feature>
<feature type="region of interest" description="Disordered" evidence="1">
    <location>
        <begin position="89"/>
        <end position="117"/>
    </location>
</feature>
<keyword evidence="2" id="KW-0812">Transmembrane</keyword>
<dbReference type="Proteomes" id="UP001177670">
    <property type="component" value="Unassembled WGS sequence"/>
</dbReference>
<dbReference type="AlphaFoldDB" id="A0AA40GBI5"/>
<keyword evidence="2" id="KW-0472">Membrane</keyword>
<evidence type="ECO:0000256" key="1">
    <source>
        <dbReference type="SAM" id="MobiDB-lite"/>
    </source>
</evidence>
<keyword evidence="4" id="KW-1185">Reference proteome</keyword>
<organism evidence="3 4">
    <name type="scientific">Melipona bicolor</name>
    <dbReference type="NCBI Taxonomy" id="60889"/>
    <lineage>
        <taxon>Eukaryota</taxon>
        <taxon>Metazoa</taxon>
        <taxon>Ecdysozoa</taxon>
        <taxon>Arthropoda</taxon>
        <taxon>Hexapoda</taxon>
        <taxon>Insecta</taxon>
        <taxon>Pterygota</taxon>
        <taxon>Neoptera</taxon>
        <taxon>Endopterygota</taxon>
        <taxon>Hymenoptera</taxon>
        <taxon>Apocrita</taxon>
        <taxon>Aculeata</taxon>
        <taxon>Apoidea</taxon>
        <taxon>Anthophila</taxon>
        <taxon>Apidae</taxon>
        <taxon>Melipona</taxon>
    </lineage>
</organism>